<keyword evidence="2" id="KW-0472">Membrane</keyword>
<reference evidence="3 4" key="1">
    <citation type="submission" date="2018-03" db="EMBL/GenBank/DDBJ databases">
        <title>The draft genome of Sphingosinicella sp. GL-C-18.</title>
        <authorList>
            <person name="Liu L."/>
            <person name="Li L."/>
            <person name="Liang L."/>
            <person name="Zhang X."/>
            <person name="Wang T."/>
        </authorList>
    </citation>
    <scope>NUCLEOTIDE SEQUENCE [LARGE SCALE GENOMIC DNA]</scope>
    <source>
        <strain evidence="3 4">GL-C-18</strain>
    </source>
</reference>
<dbReference type="OrthoDB" id="6660115at2"/>
<dbReference type="EMBL" id="PXYI01000002">
    <property type="protein sequence ID" value="PSJ41744.1"/>
    <property type="molecule type" value="Genomic_DNA"/>
</dbReference>
<evidence type="ECO:0000313" key="3">
    <source>
        <dbReference type="EMBL" id="PSJ41744.1"/>
    </source>
</evidence>
<dbReference type="RefSeq" id="WP_106511910.1">
    <property type="nucleotide sequence ID" value="NZ_PXYI01000002.1"/>
</dbReference>
<sequence>MDWHALKLWLETTSGLDMDALHVHAGILCQVVVALVLRRRLSSPWPLLVTAAVILGNEYYDYHYEIWPQREVQWAEGVKDTWNTLLVPTFLFLLANFVPRLFRAPQVAAESAADAGEAGTDAGEPRQLAQQLH</sequence>
<gene>
    <name evidence="3" type="ORF">C7I55_05520</name>
</gene>
<evidence type="ECO:0000256" key="1">
    <source>
        <dbReference type="SAM" id="MobiDB-lite"/>
    </source>
</evidence>
<keyword evidence="4" id="KW-1185">Reference proteome</keyword>
<name>A0A2P7QUX4_9SPHN</name>
<comment type="caution">
    <text evidence="3">The sequence shown here is derived from an EMBL/GenBank/DDBJ whole genome shotgun (WGS) entry which is preliminary data.</text>
</comment>
<protein>
    <submittedName>
        <fullName evidence="3">Uncharacterized protein</fullName>
    </submittedName>
</protein>
<keyword evidence="2" id="KW-0812">Transmembrane</keyword>
<keyword evidence="2" id="KW-1133">Transmembrane helix</keyword>
<dbReference type="AlphaFoldDB" id="A0A2P7QUX4"/>
<organism evidence="3 4">
    <name type="scientific">Allosphingosinicella deserti</name>
    <dbReference type="NCBI Taxonomy" id="2116704"/>
    <lineage>
        <taxon>Bacteria</taxon>
        <taxon>Pseudomonadati</taxon>
        <taxon>Pseudomonadota</taxon>
        <taxon>Alphaproteobacteria</taxon>
        <taxon>Sphingomonadales</taxon>
        <taxon>Sphingomonadaceae</taxon>
        <taxon>Allosphingosinicella</taxon>
    </lineage>
</organism>
<proteinExistence type="predicted"/>
<feature type="compositionally biased region" description="Low complexity" evidence="1">
    <location>
        <begin position="113"/>
        <end position="122"/>
    </location>
</feature>
<dbReference type="Proteomes" id="UP000241167">
    <property type="component" value="Unassembled WGS sequence"/>
</dbReference>
<evidence type="ECO:0000256" key="2">
    <source>
        <dbReference type="SAM" id="Phobius"/>
    </source>
</evidence>
<feature type="region of interest" description="Disordered" evidence="1">
    <location>
        <begin position="113"/>
        <end position="133"/>
    </location>
</feature>
<evidence type="ECO:0000313" key="4">
    <source>
        <dbReference type="Proteomes" id="UP000241167"/>
    </source>
</evidence>
<feature type="transmembrane region" description="Helical" evidence="2">
    <location>
        <begin position="20"/>
        <end position="37"/>
    </location>
</feature>
<accession>A0A2P7QUX4</accession>